<feature type="compositionally biased region" description="Polar residues" evidence="2">
    <location>
        <begin position="146"/>
        <end position="176"/>
    </location>
</feature>
<sequence length="418" mass="47044">MGWQRRREKRMLQETCYFEWQSLIAEASRRGYAGEEELQWDSYDILDEQLEREWLESVEERKRMPRPKGSKRAPKSLSKGGKFQRPFLPNGLILLKSLRTEFFLTCFKLILSIFNSAYRERVCSALAKYHGIPEGAPRKPRRRPSGDTQSTRSPANKTTSHILDSAGSETKSQNQKTRLKKSNPPMYKDPLANSKLEMIKNIRAQRVAAETKKTEAIERARLLIAEAEKAAKALEVAATRSPLAHASLMETKKLIAEAIQSIESIEAGQISSHEKSRDPSFSSAVPVNHVEKEMDAGIEGLNQADQRKVNGTKTLVTSKNDNEDFDFGKFTWQDLLNGDMELLSTSSSGYGLSPLDLDSLIGSTKQLDQQPNLNVEREDNPLPNGSKLKPRKEAAPANSVTTTKKWVRGRLVEVAEED</sequence>
<reference evidence="3 4" key="1">
    <citation type="journal article" date="2018" name="PLoS Genet.">
        <title>Population sequencing reveals clonal diversity and ancestral inbreeding in the grapevine cultivar Chardonnay.</title>
        <authorList>
            <person name="Roach M.J."/>
            <person name="Johnson D.L."/>
            <person name="Bohlmann J."/>
            <person name="van Vuuren H.J."/>
            <person name="Jones S.J."/>
            <person name="Pretorius I.S."/>
            <person name="Schmidt S.A."/>
            <person name="Borneman A.R."/>
        </authorList>
    </citation>
    <scope>NUCLEOTIDE SEQUENCE [LARGE SCALE GENOMIC DNA]</scope>
    <source>
        <strain evidence="4">cv. Chardonnay</strain>
        <tissue evidence="3">Leaf</tissue>
    </source>
</reference>
<keyword evidence="1" id="KW-0175">Coiled coil</keyword>
<dbReference type="Proteomes" id="UP000288805">
    <property type="component" value="Unassembled WGS sequence"/>
</dbReference>
<evidence type="ECO:0000313" key="4">
    <source>
        <dbReference type="Proteomes" id="UP000288805"/>
    </source>
</evidence>
<evidence type="ECO:0000313" key="3">
    <source>
        <dbReference type="EMBL" id="RVW52097.1"/>
    </source>
</evidence>
<accession>A0A438EWJ8</accession>
<comment type="caution">
    <text evidence="3">The sequence shown here is derived from an EMBL/GenBank/DDBJ whole genome shotgun (WGS) entry which is preliminary data.</text>
</comment>
<dbReference type="AlphaFoldDB" id="A0A438EWJ8"/>
<dbReference type="PANTHER" id="PTHR34199">
    <property type="entry name" value="NUMOD3 MOTIF FAMILY PROTEIN, EXPRESSED"/>
    <property type="match status" value="1"/>
</dbReference>
<feature type="region of interest" description="Disordered" evidence="2">
    <location>
        <begin position="367"/>
        <end position="402"/>
    </location>
</feature>
<feature type="compositionally biased region" description="Basic residues" evidence="2">
    <location>
        <begin position="63"/>
        <end position="74"/>
    </location>
</feature>
<feature type="region of interest" description="Disordered" evidence="2">
    <location>
        <begin position="131"/>
        <end position="193"/>
    </location>
</feature>
<feature type="region of interest" description="Disordered" evidence="2">
    <location>
        <begin position="59"/>
        <end position="82"/>
    </location>
</feature>
<dbReference type="PANTHER" id="PTHR34199:SF2">
    <property type="entry name" value="NUMOD3 MOTIF FAMILY PROTEIN, EXPRESSED"/>
    <property type="match status" value="1"/>
</dbReference>
<evidence type="ECO:0000256" key="1">
    <source>
        <dbReference type="SAM" id="Coils"/>
    </source>
</evidence>
<gene>
    <name evidence="3" type="ORF">CK203_095065</name>
</gene>
<organism evidence="3 4">
    <name type="scientific">Vitis vinifera</name>
    <name type="common">Grape</name>
    <dbReference type="NCBI Taxonomy" id="29760"/>
    <lineage>
        <taxon>Eukaryota</taxon>
        <taxon>Viridiplantae</taxon>
        <taxon>Streptophyta</taxon>
        <taxon>Embryophyta</taxon>
        <taxon>Tracheophyta</taxon>
        <taxon>Spermatophyta</taxon>
        <taxon>Magnoliopsida</taxon>
        <taxon>eudicotyledons</taxon>
        <taxon>Gunneridae</taxon>
        <taxon>Pentapetalae</taxon>
        <taxon>rosids</taxon>
        <taxon>Vitales</taxon>
        <taxon>Vitaceae</taxon>
        <taxon>Viteae</taxon>
        <taxon>Vitis</taxon>
    </lineage>
</organism>
<name>A0A438EWJ8_VITVI</name>
<feature type="coiled-coil region" evidence="1">
    <location>
        <begin position="199"/>
        <end position="237"/>
    </location>
</feature>
<dbReference type="EMBL" id="QGNW01001173">
    <property type="protein sequence ID" value="RVW52097.1"/>
    <property type="molecule type" value="Genomic_DNA"/>
</dbReference>
<proteinExistence type="predicted"/>
<evidence type="ECO:0000256" key="2">
    <source>
        <dbReference type="SAM" id="MobiDB-lite"/>
    </source>
</evidence>
<protein>
    <submittedName>
        <fullName evidence="3">Uncharacterized protein</fullName>
    </submittedName>
</protein>